<dbReference type="Proteomes" id="UP000494170">
    <property type="component" value="Unassembled WGS sequence"/>
</dbReference>
<evidence type="ECO:0000313" key="1">
    <source>
        <dbReference type="EMBL" id="VWB06744.1"/>
    </source>
</evidence>
<proteinExistence type="predicted"/>
<sequence length="126" mass="14279">MSLATRLKVKFLRCADRGYVAIRPLAGEYLKFQLYGQSQRVAVIGQGVPRFFLGTEYESGAMDKPMGPKEKTFLSFAISHARSYAVDDINPSRLRRQLQQFSVSHILSFHHPRPSPASKIRTRHSA</sequence>
<gene>
    <name evidence="1" type="ORF">BLA6863_00132</name>
</gene>
<reference evidence="1 2" key="1">
    <citation type="submission" date="2019-09" db="EMBL/GenBank/DDBJ databases">
        <authorList>
            <person name="Depoorter E."/>
        </authorList>
    </citation>
    <scope>NUCLEOTIDE SEQUENCE [LARGE SCALE GENOMIC DNA]</scope>
    <source>
        <strain evidence="1">LMG 6863</strain>
    </source>
</reference>
<protein>
    <submittedName>
        <fullName evidence="1">Uncharacterized protein</fullName>
    </submittedName>
</protein>
<dbReference type="AlphaFoldDB" id="A0A6P2GQI4"/>
<evidence type="ECO:0000313" key="2">
    <source>
        <dbReference type="Proteomes" id="UP000494170"/>
    </source>
</evidence>
<dbReference type="EMBL" id="CABVPY010000001">
    <property type="protein sequence ID" value="VWB06744.1"/>
    <property type="molecule type" value="Genomic_DNA"/>
</dbReference>
<accession>A0A6P2GQI4</accession>
<organism evidence="1 2">
    <name type="scientific">Burkholderia lata (strain ATCC 17760 / DSM 23089 / LMG 22485 / NCIMB 9086 / R18194 / 383)</name>
    <dbReference type="NCBI Taxonomy" id="482957"/>
    <lineage>
        <taxon>Bacteria</taxon>
        <taxon>Pseudomonadati</taxon>
        <taxon>Pseudomonadota</taxon>
        <taxon>Betaproteobacteria</taxon>
        <taxon>Burkholderiales</taxon>
        <taxon>Burkholderiaceae</taxon>
        <taxon>Burkholderia</taxon>
        <taxon>Burkholderia cepacia complex</taxon>
    </lineage>
</organism>
<name>A0A6P2GQI4_BURL3</name>